<feature type="compositionally biased region" description="Acidic residues" evidence="1">
    <location>
        <begin position="43"/>
        <end position="60"/>
    </location>
</feature>
<keyword evidence="2" id="KW-1133">Transmembrane helix</keyword>
<gene>
    <name evidence="3" type="ORF">C1752_03720</name>
</gene>
<feature type="compositionally biased region" description="Low complexity" evidence="1">
    <location>
        <begin position="400"/>
        <end position="412"/>
    </location>
</feature>
<feature type="compositionally biased region" description="Low complexity" evidence="1">
    <location>
        <begin position="185"/>
        <end position="197"/>
    </location>
</feature>
<feature type="region of interest" description="Disordered" evidence="1">
    <location>
        <begin position="520"/>
        <end position="540"/>
    </location>
</feature>
<reference evidence="3 4" key="1">
    <citation type="journal article" date="2018" name="Sci. Rep.">
        <title>A novel species of the marine cyanobacterium Acaryochloris with a unique pigment content and lifestyle.</title>
        <authorList>
            <person name="Partensky F."/>
            <person name="Six C."/>
            <person name="Ratin M."/>
            <person name="Garczarek L."/>
            <person name="Vaulot D."/>
            <person name="Probert I."/>
            <person name="Calteau A."/>
            <person name="Gourvil P."/>
            <person name="Marie D."/>
            <person name="Grebert T."/>
            <person name="Bouchier C."/>
            <person name="Le Panse S."/>
            <person name="Gachenot M."/>
            <person name="Rodriguez F."/>
            <person name="Garrido J.L."/>
        </authorList>
    </citation>
    <scope>NUCLEOTIDE SEQUENCE [LARGE SCALE GENOMIC DNA]</scope>
    <source>
        <strain evidence="3 4">RCC1774</strain>
    </source>
</reference>
<dbReference type="RefSeq" id="WP_110987116.1">
    <property type="nucleotide sequence ID" value="NZ_CAWNWM010000010.1"/>
</dbReference>
<evidence type="ECO:0000313" key="4">
    <source>
        <dbReference type="Proteomes" id="UP000248857"/>
    </source>
</evidence>
<feature type="compositionally biased region" description="Low complexity" evidence="1">
    <location>
        <begin position="309"/>
        <end position="323"/>
    </location>
</feature>
<feature type="compositionally biased region" description="Polar residues" evidence="1">
    <location>
        <begin position="1"/>
        <end position="11"/>
    </location>
</feature>
<feature type="compositionally biased region" description="Low complexity" evidence="1">
    <location>
        <begin position="156"/>
        <end position="166"/>
    </location>
</feature>
<feature type="compositionally biased region" description="Pro residues" evidence="1">
    <location>
        <begin position="79"/>
        <end position="90"/>
    </location>
</feature>
<name>A0A2W1JLP1_9CYAN</name>
<keyword evidence="4" id="KW-1185">Reference proteome</keyword>
<dbReference type="AlphaFoldDB" id="A0A2W1JLP1"/>
<evidence type="ECO:0000256" key="2">
    <source>
        <dbReference type="SAM" id="Phobius"/>
    </source>
</evidence>
<keyword evidence="2" id="KW-0472">Membrane</keyword>
<comment type="caution">
    <text evidence="3">The sequence shown here is derived from an EMBL/GenBank/DDBJ whole genome shotgun (WGS) entry which is preliminary data.</text>
</comment>
<protein>
    <submittedName>
        <fullName evidence="3">Uncharacterized protein</fullName>
    </submittedName>
</protein>
<accession>A0A2W1JLP1</accession>
<dbReference type="Proteomes" id="UP000248857">
    <property type="component" value="Unassembled WGS sequence"/>
</dbReference>
<feature type="compositionally biased region" description="Low complexity" evidence="1">
    <location>
        <begin position="204"/>
        <end position="223"/>
    </location>
</feature>
<feature type="compositionally biased region" description="Polar residues" evidence="1">
    <location>
        <begin position="252"/>
        <end position="262"/>
    </location>
</feature>
<feature type="compositionally biased region" description="Polar residues" evidence="1">
    <location>
        <begin position="460"/>
        <end position="476"/>
    </location>
</feature>
<feature type="transmembrane region" description="Helical" evidence="2">
    <location>
        <begin position="495"/>
        <end position="516"/>
    </location>
</feature>
<feature type="compositionally biased region" description="Polar residues" evidence="1">
    <location>
        <begin position="371"/>
        <end position="380"/>
    </location>
</feature>
<evidence type="ECO:0000313" key="3">
    <source>
        <dbReference type="EMBL" id="PZD72375.1"/>
    </source>
</evidence>
<evidence type="ECO:0000256" key="1">
    <source>
        <dbReference type="SAM" id="MobiDB-lite"/>
    </source>
</evidence>
<feature type="compositionally biased region" description="Acidic residues" evidence="1">
    <location>
        <begin position="351"/>
        <end position="362"/>
    </location>
</feature>
<feature type="compositionally biased region" description="Polar residues" evidence="1">
    <location>
        <begin position="167"/>
        <end position="179"/>
    </location>
</feature>
<organism evidence="3 4">
    <name type="scientific">Acaryochloris thomasi RCC1774</name>
    <dbReference type="NCBI Taxonomy" id="1764569"/>
    <lineage>
        <taxon>Bacteria</taxon>
        <taxon>Bacillati</taxon>
        <taxon>Cyanobacteriota</taxon>
        <taxon>Cyanophyceae</taxon>
        <taxon>Acaryochloridales</taxon>
        <taxon>Acaryochloridaceae</taxon>
        <taxon>Acaryochloris</taxon>
        <taxon>Acaryochloris thomasi</taxon>
    </lineage>
</organism>
<sequence length="540" mass="56114">MTEPNNTPNDPSDQESLDDVLRGLTAEGSEEEQSLDDILASLSEDEPDELSVPETLDTDDLLASTVNDSIEPTLVEPALPAPSPLEPEPSAPDATPIRMENISAESEQWVDEASAESILSDIGEPASPVVSQSPDEPALPIDPPGEVLESVVTDNADSIADSAISSQSEQPLSTDSQAIEATVGADALDPPLASALPEPEESISFEIADSSASSADAQPASPFDPLPSQSITDVESPFAAPVDDTLAAFTDSPESATASSAADSIPESIAEPEPQPDSSTLPSMEAAASFEAIGGGTEAPSPFEPPVTASPAASEPPFSAPKSDVVEPAFTSFTDTVAGDSPAEAQSLEQPLEEPPQEEVESAEASQPQATEQPWGQASESDLPAPTAFDSEPSPTPLDAAAEPEPAMPAAAFSQPEDPVEEPAAREPLELTDSDPDFSGPELPSLPPLAQPTFSEPAVSLSQASIDTPAAVSSQADAHPPVTLKTLLERPRHRWLVPFGFIMILVLFGAIIFGALRGNQESDPAPETQEQSFVPGYDER</sequence>
<dbReference type="EMBL" id="PQWO01000010">
    <property type="protein sequence ID" value="PZD72375.1"/>
    <property type="molecule type" value="Genomic_DNA"/>
</dbReference>
<feature type="region of interest" description="Disordered" evidence="1">
    <location>
        <begin position="1"/>
        <end position="477"/>
    </location>
</feature>
<proteinExistence type="predicted"/>
<keyword evidence="2" id="KW-0812">Transmembrane</keyword>